<keyword evidence="2" id="KW-0808">Transferase</keyword>
<evidence type="ECO:0000256" key="13">
    <source>
        <dbReference type="ARBA" id="ARBA00037884"/>
    </source>
</evidence>
<comment type="pathway">
    <text evidence="14">Lipid metabolism; arachidonate metabolism.</text>
</comment>
<dbReference type="EMBL" id="JAMFTS010000002">
    <property type="protein sequence ID" value="KAJ4791361.1"/>
    <property type="molecule type" value="Genomic_DNA"/>
</dbReference>
<evidence type="ECO:0000256" key="16">
    <source>
        <dbReference type="ARBA" id="ARBA00049298"/>
    </source>
</evidence>
<gene>
    <name evidence="23" type="ORF">LUZ62_027759</name>
    <name evidence="22" type="ORF">LUZ62_042607</name>
</gene>
<evidence type="ECO:0000313" key="24">
    <source>
        <dbReference type="Proteomes" id="UP001140206"/>
    </source>
</evidence>
<evidence type="ECO:0000256" key="6">
    <source>
        <dbReference type="ARBA" id="ARBA00023002"/>
    </source>
</evidence>
<evidence type="ECO:0000256" key="19">
    <source>
        <dbReference type="ARBA" id="ARBA00075145"/>
    </source>
</evidence>
<evidence type="ECO:0000313" key="23">
    <source>
        <dbReference type="EMBL" id="KAJ4815193.1"/>
    </source>
</evidence>
<dbReference type="GO" id="GO:0005635">
    <property type="term" value="C:nuclear envelope"/>
    <property type="evidence" value="ECO:0007669"/>
    <property type="project" value="TreeGrafter"/>
</dbReference>
<evidence type="ECO:0000256" key="14">
    <source>
        <dbReference type="ARBA" id="ARBA00037916"/>
    </source>
</evidence>
<keyword evidence="6" id="KW-0560">Oxidoreductase</keyword>
<evidence type="ECO:0000256" key="7">
    <source>
        <dbReference type="ARBA" id="ARBA00023098"/>
    </source>
</evidence>
<keyword evidence="11" id="KW-0456">Lyase</keyword>
<evidence type="ECO:0000256" key="21">
    <source>
        <dbReference type="SAM" id="Phobius"/>
    </source>
</evidence>
<comment type="catalytic activity">
    <reaction evidence="17">
        <text>15-deoxy-Delta(12,14)-prostaglandin J2 + glutathione = 15-deoxy-Delta(12,14)-prostaglandin J2-S-(R)-glutathione</text>
        <dbReference type="Rhea" id="RHEA:75963"/>
        <dbReference type="ChEBI" id="CHEBI:57925"/>
        <dbReference type="ChEBI" id="CHEBI:85236"/>
        <dbReference type="ChEBI" id="CHEBI:194498"/>
    </reaction>
    <physiologicalReaction direction="left-to-right" evidence="17">
        <dbReference type="Rhea" id="RHEA:75964"/>
    </physiologicalReaction>
</comment>
<dbReference type="GO" id="GO:0004364">
    <property type="term" value="F:glutathione transferase activity"/>
    <property type="evidence" value="ECO:0007669"/>
    <property type="project" value="TreeGrafter"/>
</dbReference>
<keyword evidence="9 21" id="KW-0472">Membrane</keyword>
<comment type="subcellular location">
    <subcellularLocation>
        <location evidence="1">Mitochondrion outer membrane</location>
        <topology evidence="1">Multi-pass membrane protein</topology>
    </subcellularLocation>
</comment>
<dbReference type="EMBL" id="JAMFTS010000001">
    <property type="protein sequence ID" value="KAJ4815193.1"/>
    <property type="molecule type" value="Genomic_DNA"/>
</dbReference>
<feature type="transmembrane region" description="Helical" evidence="21">
    <location>
        <begin position="12"/>
        <end position="32"/>
    </location>
</feature>
<comment type="catalytic activity">
    <reaction evidence="16">
        <text>leukotriene C4 = leukotriene A4 + glutathione</text>
        <dbReference type="Rhea" id="RHEA:17617"/>
        <dbReference type="ChEBI" id="CHEBI:57463"/>
        <dbReference type="ChEBI" id="CHEBI:57925"/>
        <dbReference type="ChEBI" id="CHEBI:57973"/>
        <dbReference type="EC" id="4.4.1.20"/>
    </reaction>
    <physiologicalReaction direction="right-to-left" evidence="16">
        <dbReference type="Rhea" id="RHEA:17619"/>
    </physiologicalReaction>
</comment>
<evidence type="ECO:0000256" key="18">
    <source>
        <dbReference type="ARBA" id="ARBA00069748"/>
    </source>
</evidence>
<evidence type="ECO:0000256" key="11">
    <source>
        <dbReference type="ARBA" id="ARBA00023239"/>
    </source>
</evidence>
<evidence type="ECO:0000256" key="17">
    <source>
        <dbReference type="ARBA" id="ARBA00051411"/>
    </source>
</evidence>
<comment type="pathway">
    <text evidence="13">Lipid metabolism; leukotriene C4 biosynthesis.</text>
</comment>
<evidence type="ECO:0000256" key="8">
    <source>
        <dbReference type="ARBA" id="ARBA00023128"/>
    </source>
</evidence>
<proteinExistence type="predicted"/>
<keyword evidence="8" id="KW-0496">Mitochondrion</keyword>
<evidence type="ECO:0000256" key="12">
    <source>
        <dbReference type="ARBA" id="ARBA00023288"/>
    </source>
</evidence>
<dbReference type="InterPro" id="IPR023352">
    <property type="entry name" value="MAPEG-like_dom_sf"/>
</dbReference>
<dbReference type="SUPFAM" id="SSF161084">
    <property type="entry name" value="MAPEG domain-like"/>
    <property type="match status" value="1"/>
</dbReference>
<dbReference type="EC" id="4.4.1.20" evidence="15"/>
<keyword evidence="24" id="KW-1185">Reference proteome</keyword>
<evidence type="ECO:0000256" key="15">
    <source>
        <dbReference type="ARBA" id="ARBA00039056"/>
    </source>
</evidence>
<evidence type="ECO:0000256" key="5">
    <source>
        <dbReference type="ARBA" id="ARBA00022989"/>
    </source>
</evidence>
<dbReference type="GO" id="GO:0006691">
    <property type="term" value="P:leukotriene metabolic process"/>
    <property type="evidence" value="ECO:0007669"/>
    <property type="project" value="UniProtKB-ARBA"/>
</dbReference>
<dbReference type="GO" id="GO:0005783">
    <property type="term" value="C:endoplasmic reticulum"/>
    <property type="evidence" value="ECO:0007669"/>
    <property type="project" value="TreeGrafter"/>
</dbReference>
<dbReference type="GO" id="GO:0005741">
    <property type="term" value="C:mitochondrial outer membrane"/>
    <property type="evidence" value="ECO:0007669"/>
    <property type="project" value="UniProtKB-SubCell"/>
</dbReference>
<name>A0AAV8HKB8_9POAL</name>
<dbReference type="Proteomes" id="UP001140206">
    <property type="component" value="Chromosome 2"/>
</dbReference>
<sequence>MALGIQIPMEYCYIVLDLVMYFILHLWMGYLLDKAREKYNVPYPTMYAVERNMEAKLFNTVQIGRQNSIDYMPVFFVMLLVGGLQHSLISAGLGALYIISLFFYFKHSATGNPDSCRRLMGLSFLALLGLIICTVSFGINLLTRDVL</sequence>
<dbReference type="Pfam" id="PF01124">
    <property type="entry name" value="MAPEG"/>
    <property type="match status" value="1"/>
</dbReference>
<organism evidence="23 24">
    <name type="scientific">Rhynchospora pubera</name>
    <dbReference type="NCBI Taxonomy" id="906938"/>
    <lineage>
        <taxon>Eukaryota</taxon>
        <taxon>Viridiplantae</taxon>
        <taxon>Streptophyta</taxon>
        <taxon>Embryophyta</taxon>
        <taxon>Tracheophyta</taxon>
        <taxon>Spermatophyta</taxon>
        <taxon>Magnoliopsida</taxon>
        <taxon>Liliopsida</taxon>
        <taxon>Poales</taxon>
        <taxon>Cyperaceae</taxon>
        <taxon>Cyperoideae</taxon>
        <taxon>Rhynchosporeae</taxon>
        <taxon>Rhynchospora</taxon>
    </lineage>
</organism>
<dbReference type="GO" id="GO:0006629">
    <property type="term" value="P:lipid metabolic process"/>
    <property type="evidence" value="ECO:0007669"/>
    <property type="project" value="UniProtKB-KW"/>
</dbReference>
<reference evidence="23" key="1">
    <citation type="submission" date="2022-08" db="EMBL/GenBank/DDBJ databases">
        <authorList>
            <person name="Marques A."/>
        </authorList>
    </citation>
    <scope>NUCLEOTIDE SEQUENCE</scope>
    <source>
        <strain evidence="23">RhyPub2mFocal</strain>
        <tissue evidence="23">Leaves</tissue>
    </source>
</reference>
<evidence type="ECO:0000256" key="2">
    <source>
        <dbReference type="ARBA" id="ARBA00022679"/>
    </source>
</evidence>
<evidence type="ECO:0000256" key="10">
    <source>
        <dbReference type="ARBA" id="ARBA00023139"/>
    </source>
</evidence>
<evidence type="ECO:0000313" key="22">
    <source>
        <dbReference type="EMBL" id="KAJ4791361.1"/>
    </source>
</evidence>
<keyword evidence="3 21" id="KW-0812">Transmembrane</keyword>
<protein>
    <recommendedName>
        <fullName evidence="18">Glutathione S-transferase 3, mitochondrial</fullName>
        <ecNumber evidence="15">4.4.1.20</ecNumber>
    </recommendedName>
    <alternativeName>
        <fullName evidence="19">Glutathione peroxidase MGST3</fullName>
    </alternativeName>
    <alternativeName>
        <fullName evidence="20">LTC4 synthase MGST3</fullName>
    </alternativeName>
</protein>
<dbReference type="PANTHER" id="PTHR10250">
    <property type="entry name" value="MICROSOMAL GLUTATHIONE S-TRANSFERASE"/>
    <property type="match status" value="1"/>
</dbReference>
<keyword evidence="12" id="KW-0449">Lipoprotein</keyword>
<feature type="transmembrane region" description="Helical" evidence="21">
    <location>
        <begin position="74"/>
        <end position="99"/>
    </location>
</feature>
<dbReference type="GO" id="GO:0004464">
    <property type="term" value="F:leukotriene-C4 synthase activity"/>
    <property type="evidence" value="ECO:0007669"/>
    <property type="project" value="UniProtKB-EC"/>
</dbReference>
<dbReference type="InterPro" id="IPR001129">
    <property type="entry name" value="Membr-assoc_MAPEG"/>
</dbReference>
<evidence type="ECO:0000256" key="4">
    <source>
        <dbReference type="ARBA" id="ARBA00022787"/>
    </source>
</evidence>
<keyword evidence="7" id="KW-0443">Lipid metabolism</keyword>
<dbReference type="PANTHER" id="PTHR10250:SF22">
    <property type="entry name" value="MICROSOMAL GLUTATHIONE S-TRANSFERASE"/>
    <property type="match status" value="1"/>
</dbReference>
<evidence type="ECO:0000256" key="9">
    <source>
        <dbReference type="ARBA" id="ARBA00023136"/>
    </source>
</evidence>
<dbReference type="InterPro" id="IPR050997">
    <property type="entry name" value="MAPEG"/>
</dbReference>
<dbReference type="AlphaFoldDB" id="A0AAV8HKB8"/>
<comment type="caution">
    <text evidence="23">The sequence shown here is derived from an EMBL/GenBank/DDBJ whole genome shotgun (WGS) entry which is preliminary data.</text>
</comment>
<feature type="transmembrane region" description="Helical" evidence="21">
    <location>
        <begin position="119"/>
        <end position="142"/>
    </location>
</feature>
<keyword evidence="4" id="KW-1000">Mitochondrion outer membrane</keyword>
<accession>A0AAV8HKB8</accession>
<dbReference type="Gene3D" id="1.20.120.550">
    <property type="entry name" value="Membrane associated eicosanoid/glutathione metabolism-like domain"/>
    <property type="match status" value="1"/>
</dbReference>
<evidence type="ECO:0000256" key="3">
    <source>
        <dbReference type="ARBA" id="ARBA00022692"/>
    </source>
</evidence>
<dbReference type="Proteomes" id="UP001140206">
    <property type="component" value="Chromosome 1"/>
</dbReference>
<dbReference type="GO" id="GO:0004602">
    <property type="term" value="F:glutathione peroxidase activity"/>
    <property type="evidence" value="ECO:0007669"/>
    <property type="project" value="TreeGrafter"/>
</dbReference>
<dbReference type="FunFam" id="1.20.120.550:FF:000004">
    <property type="entry name" value="Microsomal glutathione S-transferase 3"/>
    <property type="match status" value="1"/>
</dbReference>
<keyword evidence="10" id="KW-0564">Palmitate</keyword>
<keyword evidence="5 21" id="KW-1133">Transmembrane helix</keyword>
<evidence type="ECO:0000256" key="20">
    <source>
        <dbReference type="ARBA" id="ARBA00076908"/>
    </source>
</evidence>
<evidence type="ECO:0000256" key="1">
    <source>
        <dbReference type="ARBA" id="ARBA00004374"/>
    </source>
</evidence>